<proteinExistence type="predicted"/>
<keyword evidence="2" id="KW-1185">Reference proteome</keyword>
<accession>A0A0C2DH42</accession>
<dbReference type="EMBL" id="KN729827">
    <property type="protein sequence ID" value="KIH61777.1"/>
    <property type="molecule type" value="Genomic_DNA"/>
</dbReference>
<protein>
    <submittedName>
        <fullName evidence="1">Uncharacterized protein</fullName>
    </submittedName>
</protein>
<sequence>MRFRNLAKFFNEVWNNMCVGPDLGMDSIQIIEDFASLVTDCMFAEKRRSKSSSTRVSQRNLVMFKPLIG</sequence>
<reference evidence="1 2" key="1">
    <citation type="submission" date="2013-12" db="EMBL/GenBank/DDBJ databases">
        <title>Draft genome of the parsitic nematode Ancylostoma duodenale.</title>
        <authorList>
            <person name="Mitreva M."/>
        </authorList>
    </citation>
    <scope>NUCLEOTIDE SEQUENCE [LARGE SCALE GENOMIC DNA]</scope>
    <source>
        <strain evidence="1 2">Zhejiang</strain>
    </source>
</reference>
<evidence type="ECO:0000313" key="2">
    <source>
        <dbReference type="Proteomes" id="UP000054047"/>
    </source>
</evidence>
<organism evidence="1 2">
    <name type="scientific">Ancylostoma duodenale</name>
    <dbReference type="NCBI Taxonomy" id="51022"/>
    <lineage>
        <taxon>Eukaryota</taxon>
        <taxon>Metazoa</taxon>
        <taxon>Ecdysozoa</taxon>
        <taxon>Nematoda</taxon>
        <taxon>Chromadorea</taxon>
        <taxon>Rhabditida</taxon>
        <taxon>Rhabditina</taxon>
        <taxon>Rhabditomorpha</taxon>
        <taxon>Strongyloidea</taxon>
        <taxon>Ancylostomatidae</taxon>
        <taxon>Ancylostomatinae</taxon>
        <taxon>Ancylostoma</taxon>
    </lineage>
</organism>
<evidence type="ECO:0000313" key="1">
    <source>
        <dbReference type="EMBL" id="KIH61777.1"/>
    </source>
</evidence>
<dbReference type="AlphaFoldDB" id="A0A0C2DH42"/>
<gene>
    <name evidence="1" type="ORF">ANCDUO_07945</name>
</gene>
<dbReference type="Proteomes" id="UP000054047">
    <property type="component" value="Unassembled WGS sequence"/>
</dbReference>
<name>A0A0C2DH42_9BILA</name>